<accession>A0A0N4YB70</accession>
<dbReference type="AlphaFoldDB" id="A0A0N4YB70"/>
<sequence length="162" mass="19366">MKEEEEYEKKLKERYNDLQQEHKETIERFNPERDGLRRRIRNLEREIANLSKPGCSKQEDQPMSKPEGPKQQSRPESKPEGSKQETREVSKQAVKSEQQRQVEAVEEIKRNIRHLERDLEKYEDAKKVPPRPLMERSERMNHSLMCAFCKRTGLHFSDSCRT</sequence>
<dbReference type="Proteomes" id="UP000271162">
    <property type="component" value="Unassembled WGS sequence"/>
</dbReference>
<reference evidence="2 3" key="2">
    <citation type="submission" date="2018-11" db="EMBL/GenBank/DDBJ databases">
        <authorList>
            <consortium name="Pathogen Informatics"/>
        </authorList>
    </citation>
    <scope>NUCLEOTIDE SEQUENCE [LARGE SCALE GENOMIC DNA]</scope>
</reference>
<feature type="compositionally biased region" description="Basic and acidic residues" evidence="1">
    <location>
        <begin position="73"/>
        <end position="90"/>
    </location>
</feature>
<dbReference type="EMBL" id="UYSL01021118">
    <property type="protein sequence ID" value="VDL77279.1"/>
    <property type="molecule type" value="Genomic_DNA"/>
</dbReference>
<evidence type="ECO:0000313" key="4">
    <source>
        <dbReference type="WBParaSite" id="NBR_0001368901-mRNA-1"/>
    </source>
</evidence>
<evidence type="ECO:0000313" key="3">
    <source>
        <dbReference type="Proteomes" id="UP000271162"/>
    </source>
</evidence>
<evidence type="ECO:0000256" key="1">
    <source>
        <dbReference type="SAM" id="MobiDB-lite"/>
    </source>
</evidence>
<feature type="compositionally biased region" description="Basic and acidic residues" evidence="1">
    <location>
        <begin position="1"/>
        <end position="47"/>
    </location>
</feature>
<evidence type="ECO:0000313" key="2">
    <source>
        <dbReference type="EMBL" id="VDL77279.1"/>
    </source>
</evidence>
<reference evidence="4" key="1">
    <citation type="submission" date="2017-02" db="UniProtKB">
        <authorList>
            <consortium name="WormBaseParasite"/>
        </authorList>
    </citation>
    <scope>IDENTIFICATION</scope>
</reference>
<gene>
    <name evidence="2" type="ORF">NBR_LOCUS13690</name>
</gene>
<name>A0A0N4YB70_NIPBR</name>
<keyword evidence="3" id="KW-1185">Reference proteome</keyword>
<protein>
    <submittedName>
        <fullName evidence="4">Trichohyalin-like</fullName>
    </submittedName>
</protein>
<feature type="region of interest" description="Disordered" evidence="1">
    <location>
        <begin position="1"/>
        <end position="104"/>
    </location>
</feature>
<organism evidence="4">
    <name type="scientific">Nippostrongylus brasiliensis</name>
    <name type="common">Rat hookworm</name>
    <dbReference type="NCBI Taxonomy" id="27835"/>
    <lineage>
        <taxon>Eukaryota</taxon>
        <taxon>Metazoa</taxon>
        <taxon>Ecdysozoa</taxon>
        <taxon>Nematoda</taxon>
        <taxon>Chromadorea</taxon>
        <taxon>Rhabditida</taxon>
        <taxon>Rhabditina</taxon>
        <taxon>Rhabditomorpha</taxon>
        <taxon>Strongyloidea</taxon>
        <taxon>Heligmosomidae</taxon>
        <taxon>Nippostrongylus</taxon>
    </lineage>
</organism>
<proteinExistence type="predicted"/>
<dbReference type="WBParaSite" id="NBR_0001368901-mRNA-1">
    <property type="protein sequence ID" value="NBR_0001368901-mRNA-1"/>
    <property type="gene ID" value="NBR_0001368901"/>
</dbReference>